<dbReference type="PANTHER" id="PTHR31591:SF1">
    <property type="entry name" value="UPF0613 PROTEIN PB24D3.06C"/>
    <property type="match status" value="1"/>
</dbReference>
<dbReference type="STRING" id="1801990.A2V69_00920"/>
<evidence type="ECO:0008006" key="3">
    <source>
        <dbReference type="Google" id="ProtNLM"/>
    </source>
</evidence>
<dbReference type="EMBL" id="MHMT01000016">
    <property type="protein sequence ID" value="OGZ32630.1"/>
    <property type="molecule type" value="Genomic_DNA"/>
</dbReference>
<gene>
    <name evidence="1" type="ORF">A2V69_00920</name>
</gene>
<dbReference type="AlphaFoldDB" id="A0A1G2F4S3"/>
<proteinExistence type="predicted"/>
<dbReference type="InterPro" id="IPR013744">
    <property type="entry name" value="SidJ"/>
</dbReference>
<dbReference type="PANTHER" id="PTHR31591">
    <property type="entry name" value="UPF0613 PROTEIN PB24D3.06C"/>
    <property type="match status" value="1"/>
</dbReference>
<dbReference type="Gene3D" id="3.40.50.1820">
    <property type="entry name" value="alpha/beta hydrolase"/>
    <property type="match status" value="1"/>
</dbReference>
<sequence length="297" mass="34655">MKISFHRVYTKDNLELCGLLYQPDKKTKTVVLHIHGMGGNFYENKFLDNLAKTFIDNNIAFCVFNNRGAEFIKDIFKKSKKKELFVRIGNSREKFEDCLIDIKAYIEFLKRRGFRNIHLSGHSLGCSKVAYYLGKTKDRRIKSLILISPSDMIGLVKADKEFAYRYKDDISTAKKMIKQGKGDEFMPRMVWDDYPITAKSYLNIFGDNSKTAVFNFYNPKDKFKIISQIKCPIFTIVGTEDDILFMPLNKMMKILEEKASSNKRLEIKTVKNATHSWRGNEQELAERILNWLKSFKL</sequence>
<evidence type="ECO:0000313" key="2">
    <source>
        <dbReference type="Proteomes" id="UP000177810"/>
    </source>
</evidence>
<reference evidence="1 2" key="1">
    <citation type="journal article" date="2016" name="Nat. Commun.">
        <title>Thousands of microbial genomes shed light on interconnected biogeochemical processes in an aquifer system.</title>
        <authorList>
            <person name="Anantharaman K."/>
            <person name="Brown C.T."/>
            <person name="Hug L.A."/>
            <person name="Sharon I."/>
            <person name="Castelle C.J."/>
            <person name="Probst A.J."/>
            <person name="Thomas B.C."/>
            <person name="Singh A."/>
            <person name="Wilkins M.J."/>
            <person name="Karaoz U."/>
            <person name="Brodie E.L."/>
            <person name="Williams K.H."/>
            <person name="Hubbard S.S."/>
            <person name="Banfield J.F."/>
        </authorList>
    </citation>
    <scope>NUCLEOTIDE SEQUENCE [LARGE SCALE GENOMIC DNA]</scope>
</reference>
<protein>
    <recommendedName>
        <fullName evidence="3">Serine aminopeptidase S33 domain-containing protein</fullName>
    </recommendedName>
</protein>
<dbReference type="Proteomes" id="UP000177810">
    <property type="component" value="Unassembled WGS sequence"/>
</dbReference>
<evidence type="ECO:0000313" key="1">
    <source>
        <dbReference type="EMBL" id="OGZ32630.1"/>
    </source>
</evidence>
<dbReference type="Pfam" id="PF08538">
    <property type="entry name" value="DUF1749"/>
    <property type="match status" value="1"/>
</dbReference>
<organism evidence="1 2">
    <name type="scientific">Candidatus Portnoybacteria bacterium RBG_13_40_8</name>
    <dbReference type="NCBI Taxonomy" id="1801990"/>
    <lineage>
        <taxon>Bacteria</taxon>
        <taxon>Candidatus Portnoyibacteriota</taxon>
    </lineage>
</organism>
<name>A0A1G2F4S3_9BACT</name>
<comment type="caution">
    <text evidence="1">The sequence shown here is derived from an EMBL/GenBank/DDBJ whole genome shotgun (WGS) entry which is preliminary data.</text>
</comment>
<dbReference type="SUPFAM" id="SSF53474">
    <property type="entry name" value="alpha/beta-Hydrolases"/>
    <property type="match status" value="1"/>
</dbReference>
<dbReference type="InterPro" id="IPR029058">
    <property type="entry name" value="AB_hydrolase_fold"/>
</dbReference>
<accession>A0A1G2F4S3</accession>